<dbReference type="KEGG" id="rpod:E0E05_12140"/>
<protein>
    <submittedName>
        <fullName evidence="2">DUF1311 domain-containing protein</fullName>
    </submittedName>
</protein>
<dbReference type="OrthoDB" id="7340239at2"/>
<dbReference type="InterPro" id="IPR009739">
    <property type="entry name" value="LprI-like_N"/>
</dbReference>
<reference evidence="2 3" key="1">
    <citation type="journal article" date="2017" name="Int. J. Syst. Evol. Microbiol.">
        <title>Roseitalea porphyridii gen. nov., sp. nov., isolated from a red alga, and reclassification of Hoeflea suaedae Chung et al. 2013 as Pseudohoeflea suaedae gen. nov., comb. nov.</title>
        <authorList>
            <person name="Hyeon J.W."/>
            <person name="Jeong S.E."/>
            <person name="Baek K."/>
            <person name="Jeon C.O."/>
        </authorList>
    </citation>
    <scope>NUCLEOTIDE SEQUENCE [LARGE SCALE GENOMIC DNA]</scope>
    <source>
        <strain evidence="2 3">MA7-20</strain>
    </source>
</reference>
<dbReference type="Pfam" id="PF07007">
    <property type="entry name" value="LprI"/>
    <property type="match status" value="1"/>
</dbReference>
<dbReference type="EMBL" id="CP036532">
    <property type="protein sequence ID" value="QBK31284.1"/>
    <property type="molecule type" value="Genomic_DNA"/>
</dbReference>
<dbReference type="GeneID" id="90768050"/>
<proteinExistence type="predicted"/>
<evidence type="ECO:0000313" key="3">
    <source>
        <dbReference type="Proteomes" id="UP000293719"/>
    </source>
</evidence>
<name>A0A4P6V3E6_9HYPH</name>
<evidence type="ECO:0000313" key="2">
    <source>
        <dbReference type="EMBL" id="QBK31284.1"/>
    </source>
</evidence>
<gene>
    <name evidence="2" type="ORF">E0E05_12140</name>
</gene>
<sequence length="126" mass="14007">MAFCASATAQDWDCDDAGNLPQQGMNWCAYQDWQRADRALNADWPLVVDAMKEMDGFAAESFPEQANGHDSLLEAQRAWITYRDGQCTAEGARFAGGSLRPLIENSCKAALTRKRTEELLLMLEEG</sequence>
<accession>A0A4P6V3E6</accession>
<dbReference type="RefSeq" id="WP_131616952.1">
    <property type="nucleotide sequence ID" value="NZ_CP036532.1"/>
</dbReference>
<dbReference type="AlphaFoldDB" id="A0A4P6V3E6"/>
<dbReference type="Gene3D" id="1.20.1270.180">
    <property type="match status" value="1"/>
</dbReference>
<dbReference type="Proteomes" id="UP000293719">
    <property type="component" value="Chromosome"/>
</dbReference>
<evidence type="ECO:0000259" key="1">
    <source>
        <dbReference type="Pfam" id="PF07007"/>
    </source>
</evidence>
<keyword evidence="3" id="KW-1185">Reference proteome</keyword>
<feature type="domain" description="Lysozyme inhibitor LprI-like N-terminal" evidence="1">
    <location>
        <begin position="14"/>
        <end position="119"/>
    </location>
</feature>
<organism evidence="2 3">
    <name type="scientific">Roseitalea porphyridii</name>
    <dbReference type="NCBI Taxonomy" id="1852022"/>
    <lineage>
        <taxon>Bacteria</taxon>
        <taxon>Pseudomonadati</taxon>
        <taxon>Pseudomonadota</taxon>
        <taxon>Alphaproteobacteria</taxon>
        <taxon>Hyphomicrobiales</taxon>
        <taxon>Ahrensiaceae</taxon>
        <taxon>Roseitalea</taxon>
    </lineage>
</organism>